<evidence type="ECO:0000313" key="2">
    <source>
        <dbReference type="EMBL" id="CAB4176537.1"/>
    </source>
</evidence>
<proteinExistence type="predicted"/>
<accession>A0A6J7X9S4</accession>
<gene>
    <name evidence="3" type="ORF">UFOVP1074_64</name>
    <name evidence="4" type="ORF">UFOVP1310_17</name>
    <name evidence="5" type="ORF">UFOVP1424_55</name>
    <name evidence="6" type="ORF">UFOVP1521_55</name>
    <name evidence="1" type="ORF">UFOVP899_40</name>
    <name evidence="2" type="ORF">UFOVP987_39</name>
</gene>
<evidence type="ECO:0000313" key="6">
    <source>
        <dbReference type="EMBL" id="CAB5227598.1"/>
    </source>
</evidence>
<evidence type="ECO:0000313" key="4">
    <source>
        <dbReference type="EMBL" id="CAB4197710.1"/>
    </source>
</evidence>
<dbReference type="EMBL" id="LR797006">
    <property type="protein sequence ID" value="CAB4181466.1"/>
    <property type="molecule type" value="Genomic_DNA"/>
</dbReference>
<dbReference type="EMBL" id="LR797262">
    <property type="protein sequence ID" value="CAB4197710.1"/>
    <property type="molecule type" value="Genomic_DNA"/>
</dbReference>
<sequence>MMMDLEKFVQRLESMYGESTRQLLDKSFIQDDINQYNLIFARRKTIQEILEELGRFQSESERVAALKIKFSGTTII</sequence>
<dbReference type="EMBL" id="LR796840">
    <property type="protein sequence ID" value="CAB4169069.1"/>
    <property type="molecule type" value="Genomic_DNA"/>
</dbReference>
<evidence type="ECO:0000313" key="3">
    <source>
        <dbReference type="EMBL" id="CAB4181466.1"/>
    </source>
</evidence>
<dbReference type="EMBL" id="LR798374">
    <property type="protein sequence ID" value="CAB5227598.1"/>
    <property type="molecule type" value="Genomic_DNA"/>
</dbReference>
<organism evidence="6">
    <name type="scientific">uncultured Caudovirales phage</name>
    <dbReference type="NCBI Taxonomy" id="2100421"/>
    <lineage>
        <taxon>Viruses</taxon>
        <taxon>Duplodnaviria</taxon>
        <taxon>Heunggongvirae</taxon>
        <taxon>Uroviricota</taxon>
        <taxon>Caudoviricetes</taxon>
        <taxon>Peduoviridae</taxon>
        <taxon>Maltschvirus</taxon>
        <taxon>Maltschvirus maltsch</taxon>
    </lineage>
</organism>
<dbReference type="EMBL" id="LR797362">
    <property type="protein sequence ID" value="CAB4210892.1"/>
    <property type="molecule type" value="Genomic_DNA"/>
</dbReference>
<protein>
    <submittedName>
        <fullName evidence="6">Uncharacterized protein</fullName>
    </submittedName>
</protein>
<evidence type="ECO:0000313" key="5">
    <source>
        <dbReference type="EMBL" id="CAB4210892.1"/>
    </source>
</evidence>
<name>A0A6J7X9S4_9CAUD</name>
<reference evidence="6" key="1">
    <citation type="submission" date="2020-05" db="EMBL/GenBank/DDBJ databases">
        <authorList>
            <person name="Chiriac C."/>
            <person name="Salcher M."/>
            <person name="Ghai R."/>
            <person name="Kavagutti S V."/>
        </authorList>
    </citation>
    <scope>NUCLEOTIDE SEQUENCE</scope>
</reference>
<evidence type="ECO:0000313" key="1">
    <source>
        <dbReference type="EMBL" id="CAB4169069.1"/>
    </source>
</evidence>
<dbReference type="EMBL" id="LR796935">
    <property type="protein sequence ID" value="CAB4176537.1"/>
    <property type="molecule type" value="Genomic_DNA"/>
</dbReference>